<evidence type="ECO:0000256" key="2">
    <source>
        <dbReference type="PIRSR" id="PIRSR006386-1"/>
    </source>
</evidence>
<dbReference type="PANTHER" id="PTHR42943">
    <property type="entry name" value="GLUTATHIONE S-TRANSFERASE KAPPA"/>
    <property type="match status" value="1"/>
</dbReference>
<organism evidence="4 5">
    <name type="scientific">Thalassomonas actiniarum</name>
    <dbReference type="NCBI Taxonomy" id="485447"/>
    <lineage>
        <taxon>Bacteria</taxon>
        <taxon>Pseudomonadati</taxon>
        <taxon>Pseudomonadota</taxon>
        <taxon>Gammaproteobacteria</taxon>
        <taxon>Alteromonadales</taxon>
        <taxon>Colwelliaceae</taxon>
        <taxon>Thalassomonas</taxon>
    </lineage>
</organism>
<feature type="domain" description="DSBA-like thioredoxin" evidence="3">
    <location>
        <begin position="3"/>
        <end position="187"/>
    </location>
</feature>
<dbReference type="PIRSF" id="PIRSF006386">
    <property type="entry name" value="HCCAis_GSTk"/>
    <property type="match status" value="1"/>
</dbReference>
<gene>
    <name evidence="4" type="ORF">SG35_012060</name>
</gene>
<dbReference type="CDD" id="cd03022">
    <property type="entry name" value="DsbA_HCCA_Iso"/>
    <property type="match status" value="1"/>
</dbReference>
<proteinExistence type="inferred from homology"/>
<dbReference type="InterPro" id="IPR051924">
    <property type="entry name" value="GST_Kappa/NadH"/>
</dbReference>
<evidence type="ECO:0000313" key="4">
    <source>
        <dbReference type="EMBL" id="WDE01300.1"/>
    </source>
</evidence>
<dbReference type="GO" id="GO:1901170">
    <property type="term" value="P:naphthalene catabolic process"/>
    <property type="evidence" value="ECO:0007669"/>
    <property type="project" value="InterPro"/>
</dbReference>
<evidence type="ECO:0000313" key="5">
    <source>
        <dbReference type="Proteomes" id="UP000032568"/>
    </source>
</evidence>
<comment type="similarity">
    <text evidence="1">Belongs to the GST superfamily. NadH family.</text>
</comment>
<dbReference type="InterPro" id="IPR014440">
    <property type="entry name" value="HCCAis_GSTk"/>
</dbReference>
<dbReference type="RefSeq" id="WP_044831265.1">
    <property type="nucleotide sequence ID" value="NZ_CP059735.1"/>
</dbReference>
<dbReference type="InterPro" id="IPR001853">
    <property type="entry name" value="DSBA-like_thioredoxin_dom"/>
</dbReference>
<keyword evidence="5" id="KW-1185">Reference proteome</keyword>
<dbReference type="GO" id="GO:0006749">
    <property type="term" value="P:glutathione metabolic process"/>
    <property type="evidence" value="ECO:0007669"/>
    <property type="project" value="TreeGrafter"/>
</dbReference>
<dbReference type="InterPro" id="IPR044087">
    <property type="entry name" value="NahD-like"/>
</dbReference>
<dbReference type="Gene3D" id="3.40.30.10">
    <property type="entry name" value="Glutaredoxin"/>
    <property type="match status" value="1"/>
</dbReference>
<name>A0AAE9YU77_9GAMM</name>
<reference evidence="4 5" key="1">
    <citation type="journal article" date="2015" name="Genome Announc.">
        <title>Draft Genome Sequences of Marine Isolates of Thalassomonas viridans and Thalassomonas actiniarum.</title>
        <authorList>
            <person name="Olonade I."/>
            <person name="van Zyl L.J."/>
            <person name="Trindade M."/>
        </authorList>
    </citation>
    <scope>NUCLEOTIDE SEQUENCE [LARGE SCALE GENOMIC DNA]</scope>
    <source>
        <strain evidence="4 5">A5K-106</strain>
    </source>
</reference>
<dbReference type="InterPro" id="IPR036249">
    <property type="entry name" value="Thioredoxin-like_sf"/>
</dbReference>
<dbReference type="PANTHER" id="PTHR42943:SF2">
    <property type="entry name" value="GLUTATHIONE S-TRANSFERASE KAPPA 1"/>
    <property type="match status" value="1"/>
</dbReference>
<dbReference type="AlphaFoldDB" id="A0AAE9YU77"/>
<dbReference type="GO" id="GO:0018845">
    <property type="term" value="F:2-hydroxychromene-2-carboxylate isomerase activity"/>
    <property type="evidence" value="ECO:0007669"/>
    <property type="project" value="UniProtKB-UniRule"/>
</dbReference>
<reference evidence="4 5" key="2">
    <citation type="journal article" date="2022" name="Mar. Drugs">
        <title>Bioassay-Guided Fractionation Leads to the Detection of Cholic Acid Generated by the Rare Thalassomonas sp.</title>
        <authorList>
            <person name="Pheiffer F."/>
            <person name="Schneider Y.K."/>
            <person name="Hansen E.H."/>
            <person name="Andersen J.H."/>
            <person name="Isaksson J."/>
            <person name="Busche T."/>
            <person name="R C."/>
            <person name="Kalinowski J."/>
            <person name="Zyl L.V."/>
            <person name="Trindade M."/>
        </authorList>
    </citation>
    <scope>NUCLEOTIDE SEQUENCE [LARGE SCALE GENOMIC DNA]</scope>
    <source>
        <strain evidence="4 5">A5K-106</strain>
    </source>
</reference>
<protein>
    <recommendedName>
        <fullName evidence="1">2-hydroxychromene-2-carboxylate isomerase</fullName>
        <ecNumber evidence="1">5.99.1.4</ecNumber>
    </recommendedName>
</protein>
<dbReference type="KEGG" id="tact:SG35_012060"/>
<evidence type="ECO:0000259" key="3">
    <source>
        <dbReference type="Pfam" id="PF01323"/>
    </source>
</evidence>
<dbReference type="Pfam" id="PF01323">
    <property type="entry name" value="DSBA"/>
    <property type="match status" value="1"/>
</dbReference>
<feature type="active site" description="Nucleophile" evidence="2">
    <location>
        <position position="11"/>
    </location>
</feature>
<dbReference type="EMBL" id="CP059735">
    <property type="protein sequence ID" value="WDE01300.1"/>
    <property type="molecule type" value="Genomic_DNA"/>
</dbReference>
<accession>A0AAE9YU77</accession>
<sequence>MKIEFWFDFASSYSYPAAMRIETLAKRESLEISWRPFLLGAIFNRQGWQDSPFNLYPAKGAYMWRDLERLCDELDLAFIRPSQFPRNGLLAARVACLFEDAPWLADFIRAAYTANFADDLDISSSRVIASCLEAVGEDSAGILKAANAPAAKARLREQTEQACQKGVFGAPSFFVGEELFWGNDRLSSALNWAVKNKCQYNR</sequence>
<dbReference type="SUPFAM" id="SSF52833">
    <property type="entry name" value="Thioredoxin-like"/>
    <property type="match status" value="1"/>
</dbReference>
<evidence type="ECO:0000256" key="1">
    <source>
        <dbReference type="PIRNR" id="PIRNR006386"/>
    </source>
</evidence>
<dbReference type="GO" id="GO:0004602">
    <property type="term" value="F:glutathione peroxidase activity"/>
    <property type="evidence" value="ECO:0007669"/>
    <property type="project" value="TreeGrafter"/>
</dbReference>
<dbReference type="GO" id="GO:0004364">
    <property type="term" value="F:glutathione transferase activity"/>
    <property type="evidence" value="ECO:0007669"/>
    <property type="project" value="TreeGrafter"/>
</dbReference>
<comment type="catalytic activity">
    <reaction evidence="1">
        <text>2-hydroxychromene-2-carboxylate = (3E)-4-(2-hydroxyphenyl)-2-oxobut-3-enoate</text>
        <dbReference type="Rhea" id="RHEA:27401"/>
        <dbReference type="ChEBI" id="CHEBI:59350"/>
        <dbReference type="ChEBI" id="CHEBI:59353"/>
        <dbReference type="EC" id="5.99.1.4"/>
    </reaction>
</comment>
<keyword evidence="1 4" id="KW-0413">Isomerase</keyword>
<dbReference type="Proteomes" id="UP000032568">
    <property type="component" value="Chromosome"/>
</dbReference>
<dbReference type="EC" id="5.99.1.4" evidence="1"/>